<feature type="region of interest" description="Disordered" evidence="1">
    <location>
        <begin position="1"/>
        <end position="32"/>
    </location>
</feature>
<accession>A0ABQ8YKL0</accession>
<keyword evidence="3" id="KW-1185">Reference proteome</keyword>
<dbReference type="Proteomes" id="UP001150062">
    <property type="component" value="Unassembled WGS sequence"/>
</dbReference>
<name>A0ABQ8YKL0_9EUKA</name>
<comment type="caution">
    <text evidence="2">The sequence shown here is derived from an EMBL/GenBank/DDBJ whole genome shotgun (WGS) entry which is preliminary data.</text>
</comment>
<evidence type="ECO:0000256" key="1">
    <source>
        <dbReference type="SAM" id="MobiDB-lite"/>
    </source>
</evidence>
<reference evidence="2" key="1">
    <citation type="submission" date="2022-08" db="EMBL/GenBank/DDBJ databases">
        <title>Novel sulfate-reducing endosymbionts in the free-living metamonad Anaeramoeba.</title>
        <authorList>
            <person name="Jerlstrom-Hultqvist J."/>
            <person name="Cepicka I."/>
            <person name="Gallot-Lavallee L."/>
            <person name="Salas-Leiva D."/>
            <person name="Curtis B.A."/>
            <person name="Zahonova K."/>
            <person name="Pipaliya S."/>
            <person name="Dacks J."/>
            <person name="Roger A.J."/>
        </authorList>
    </citation>
    <scope>NUCLEOTIDE SEQUENCE</scope>
    <source>
        <strain evidence="2">Schooner1</strain>
    </source>
</reference>
<feature type="compositionally biased region" description="Gly residues" evidence="1">
    <location>
        <begin position="1"/>
        <end position="12"/>
    </location>
</feature>
<organism evidence="2 3">
    <name type="scientific">Anaeramoeba flamelloides</name>
    <dbReference type="NCBI Taxonomy" id="1746091"/>
    <lineage>
        <taxon>Eukaryota</taxon>
        <taxon>Metamonada</taxon>
        <taxon>Anaeramoebidae</taxon>
        <taxon>Anaeramoeba</taxon>
    </lineage>
</organism>
<dbReference type="EMBL" id="JAOAOG010000150">
    <property type="protein sequence ID" value="KAJ6245115.1"/>
    <property type="molecule type" value="Genomic_DNA"/>
</dbReference>
<sequence>MMNWGAGGGTGNGNETTEKKNESSFSDQVNSTIPSIKSRKPTVISVMNTFVTNVQGLIVESGSKINTNFKAILKKMNKIFGSNTLSGEMNLINRWLDRRGDDLLEIIPKKSKETILSHLLMDLLIFYEQTYPPIKTPGLLTKILSQRGA</sequence>
<evidence type="ECO:0000313" key="3">
    <source>
        <dbReference type="Proteomes" id="UP001150062"/>
    </source>
</evidence>
<feature type="compositionally biased region" description="Polar residues" evidence="1">
    <location>
        <begin position="23"/>
        <end position="32"/>
    </location>
</feature>
<gene>
    <name evidence="2" type="ORF">M0813_20563</name>
</gene>
<evidence type="ECO:0000313" key="2">
    <source>
        <dbReference type="EMBL" id="KAJ6245115.1"/>
    </source>
</evidence>
<protein>
    <submittedName>
        <fullName evidence="2">Uncharacterized protein</fullName>
    </submittedName>
</protein>
<proteinExistence type="predicted"/>